<feature type="transmembrane region" description="Helical" evidence="8">
    <location>
        <begin position="1014"/>
        <end position="1031"/>
    </location>
</feature>
<feature type="region of interest" description="Disordered" evidence="7">
    <location>
        <begin position="1"/>
        <end position="33"/>
    </location>
</feature>
<keyword evidence="3" id="KW-0813">Transport</keyword>
<dbReference type="Gene3D" id="1.20.1420.30">
    <property type="entry name" value="NCX, central ion-binding region"/>
    <property type="match status" value="2"/>
</dbReference>
<dbReference type="InterPro" id="IPR004837">
    <property type="entry name" value="NaCa_Exmemb"/>
</dbReference>
<feature type="transmembrane region" description="Helical" evidence="8">
    <location>
        <begin position="1128"/>
        <end position="1149"/>
    </location>
</feature>
<keyword evidence="11" id="KW-1185">Reference proteome</keyword>
<feature type="compositionally biased region" description="Low complexity" evidence="7">
    <location>
        <begin position="951"/>
        <end position="967"/>
    </location>
</feature>
<dbReference type="EMBL" id="CAUYUJ010018704">
    <property type="protein sequence ID" value="CAK0885676.1"/>
    <property type="molecule type" value="Genomic_DNA"/>
</dbReference>
<feature type="compositionally biased region" description="Low complexity" evidence="7">
    <location>
        <begin position="160"/>
        <end position="172"/>
    </location>
</feature>
<dbReference type="InterPro" id="IPR004481">
    <property type="entry name" value="K/Na/Ca-exchanger"/>
</dbReference>
<feature type="compositionally biased region" description="Low complexity" evidence="7">
    <location>
        <begin position="879"/>
        <end position="908"/>
    </location>
</feature>
<feature type="compositionally biased region" description="Polar residues" evidence="7">
    <location>
        <begin position="262"/>
        <end position="275"/>
    </location>
</feature>
<evidence type="ECO:0000256" key="3">
    <source>
        <dbReference type="ARBA" id="ARBA00022449"/>
    </source>
</evidence>
<feature type="compositionally biased region" description="Polar residues" evidence="7">
    <location>
        <begin position="295"/>
        <end position="306"/>
    </location>
</feature>
<accession>A0ABN9WGU9</accession>
<feature type="region of interest" description="Disordered" evidence="7">
    <location>
        <begin position="160"/>
        <end position="307"/>
    </location>
</feature>
<feature type="compositionally biased region" description="Acidic residues" evidence="7">
    <location>
        <begin position="281"/>
        <end position="290"/>
    </location>
</feature>
<gene>
    <name evidence="10" type="ORF">PCOR1329_LOCUS67222</name>
</gene>
<feature type="non-terminal residue" evidence="10">
    <location>
        <position position="1"/>
    </location>
</feature>
<feature type="transmembrane region" description="Helical" evidence="8">
    <location>
        <begin position="1105"/>
        <end position="1122"/>
    </location>
</feature>
<feature type="compositionally biased region" description="Polar residues" evidence="7">
    <location>
        <begin position="198"/>
        <end position="213"/>
    </location>
</feature>
<evidence type="ECO:0000256" key="6">
    <source>
        <dbReference type="ARBA" id="ARBA00023136"/>
    </source>
</evidence>
<comment type="similarity">
    <text evidence="2">Belongs to the Ca(2+):cation antiporter (CaCA) (TC 2.A.19) family. SLC24A subfamily.</text>
</comment>
<evidence type="ECO:0000256" key="1">
    <source>
        <dbReference type="ARBA" id="ARBA00004141"/>
    </source>
</evidence>
<feature type="region of interest" description="Disordered" evidence="7">
    <location>
        <begin position="559"/>
        <end position="593"/>
    </location>
</feature>
<comment type="caution">
    <text evidence="10">The sequence shown here is derived from an EMBL/GenBank/DDBJ whole genome shotgun (WGS) entry which is preliminary data.</text>
</comment>
<evidence type="ECO:0000256" key="4">
    <source>
        <dbReference type="ARBA" id="ARBA00022692"/>
    </source>
</evidence>
<keyword evidence="3" id="KW-0050">Antiport</keyword>
<sequence length="1572" mass="163371">ERMELEGLLADEEAAQARSGAVPPPGGPRSRAPALAAAGGLAVSALALAGGCRGAFGGARAAPSIDAVSSSAAATAAETLLVFCDNWRDIELNRRACSTRRRIAARLAGTRQAASVSATSSETATAQYALKKGTCLLWSAPCSRVRNACWNDYVWGEGSGPAAASSGGQAVSEPTPTANSTTKAAGDSNAADKPASTAEPTSSTVKPTSTAEQKATAAADSDEADELKEDGDKGSTSQVAEPTPTANSTTKAAGDSNAADKTASTAEPTPTSEQKATTAADSDEADELKEDGDKGSTSQATWSLDASGTGCKNWAELSVGESVEDTAQGCGQKCAAKGGECAGFNFQPKPSDKCKGSGVDKGACTLYSGACEPESNDCWDYYVLEGASTDAGDETGDEAGDDDVDKFKEAIDAGDKGFEDLNEVSVHGGTFGWALGAQEPPGMDRSDSLAHARQMLRSPLMGSPGADGDEVLGRRARGATPPQRRHGAVAAGDRGLGAVGSVRAGPDGYSTASSSDAGMRQLQGPRPAARRRAAPCSGASGPTANATCCASRASWTSRAWPSWATGSPPSPRPPPGARRAARRTNPRNHGGCQRFRRAWRAARCGERRGGVVQRRRRGGGPAASAPRRPLRGQVRGRGEPRAPLQALPRQGDLFAFRFGCVACWSFDRPDRIEKVASTGAAASASLVPTTPIPLDKKARLSCTLHEMDGVTDHVDARFGAVESDMQAHEVQMKELHSALIDRVLAVDMNIGVQKLTVLSVYQPRPCPGVRWSASSPGSLSGRGVQPGDCWDDAPRRVLLLQQRHDVVLPPDAASAPGAARSTAPVPPGPARRPPGGTHWRGHPELAQDGAAPPAPAELPGARPPLPRSAGPPAPDGGPRRAPVAAAREAGGAEGARGVPAGAAAANKSAGGGGAAGLSPAGAAGASPAAQGEAAVERPQLPGGPSSAAAVEGPRGAPEVAGAPAAGEVGRGGVGTPAGAAVAGESAGHAAASFHPSGALAAVDLKVTATEENRYVSIGILWFFFVGLMFWAKHTTCDAYLMPAINVFVDRMRASEQAWLQRWGEEAVAGATICALGCNGPELFCNFIALYTGSDAGIGTVVGSEIFNLLVIIGATIMATHSLPLQLDLAPFARDVFFYGLSVGLLYCVLSDKQVEFWESLVLLAAAMLYVAAVYFTSDVADMLWGAGAAQAALPSSAGLAAPPAGQPGDLPDGKVSRRSSRAGSFHGVTVQVEEVVHSRMTDATHLKRTMDANDFAVETGIDVALWTSQRTVRQSRRPSLGPQLEDVQDAVLAGPRLLYKDLKEVVVRSEGVMDLEFWPHVWEHVTLRVRCGTSVERDELLAKVREYSLGKPWEHEYDASVHSAFVRFKRTLTADSSIVEKLSAFPELIVNVCLMSTLSVVDVKDIRNEGRWGLCFLGGMFWLGLQSYFLLEACDCIHYHIPAIPTSFLGITVCAVGTSFPNAIASVILAQQGQPAAAVANALGSNVQNVFLAMALPWAFYSAQMLSFGAISQDVAGIDEGVLWMMGTLALLLLVSLWPPTFGLLKSHGVLFILVYAAYLVDITAETFGVKV</sequence>
<feature type="compositionally biased region" description="Acidic residues" evidence="7">
    <location>
        <begin position="220"/>
        <end position="229"/>
    </location>
</feature>
<evidence type="ECO:0000256" key="5">
    <source>
        <dbReference type="ARBA" id="ARBA00022989"/>
    </source>
</evidence>
<feature type="region of interest" description="Disordered" evidence="7">
    <location>
        <begin position="808"/>
        <end position="970"/>
    </location>
</feature>
<comment type="subcellular location">
    <subcellularLocation>
        <location evidence="1">Membrane</location>
        <topology evidence="1">Multi-pass membrane protein</topology>
    </subcellularLocation>
</comment>
<keyword evidence="4 8" id="KW-0812">Transmembrane</keyword>
<feature type="region of interest" description="Disordered" evidence="7">
    <location>
        <begin position="606"/>
        <end position="644"/>
    </location>
</feature>
<feature type="compositionally biased region" description="Polar residues" evidence="7">
    <location>
        <begin position="234"/>
        <end position="251"/>
    </location>
</feature>
<dbReference type="PANTHER" id="PTHR10846:SF73">
    <property type="entry name" value="SODIUM_CALCIUM EXCHANGER MEMBRANE REGION DOMAIN-CONTAINING PROTEIN"/>
    <property type="match status" value="1"/>
</dbReference>
<evidence type="ECO:0000313" key="11">
    <source>
        <dbReference type="Proteomes" id="UP001189429"/>
    </source>
</evidence>
<proteinExistence type="inferred from homology"/>
<protein>
    <recommendedName>
        <fullName evidence="9">Sodium/calcium exchanger membrane region domain-containing protein</fullName>
    </recommendedName>
</protein>
<keyword evidence="5 8" id="KW-1133">Transmembrane helix</keyword>
<evidence type="ECO:0000259" key="9">
    <source>
        <dbReference type="Pfam" id="PF01699"/>
    </source>
</evidence>
<reference evidence="10" key="1">
    <citation type="submission" date="2023-10" db="EMBL/GenBank/DDBJ databases">
        <authorList>
            <person name="Chen Y."/>
            <person name="Shah S."/>
            <person name="Dougan E. K."/>
            <person name="Thang M."/>
            <person name="Chan C."/>
        </authorList>
    </citation>
    <scope>NUCLEOTIDE SEQUENCE [LARGE SCALE GENOMIC DNA]</scope>
</reference>
<name>A0ABN9WGU9_9DINO</name>
<feature type="compositionally biased region" description="Pro residues" evidence="7">
    <location>
        <begin position="852"/>
        <end position="875"/>
    </location>
</feature>
<feature type="transmembrane region" description="Helical" evidence="8">
    <location>
        <begin position="1443"/>
        <end position="1470"/>
    </location>
</feature>
<organism evidence="10 11">
    <name type="scientific">Prorocentrum cordatum</name>
    <dbReference type="NCBI Taxonomy" id="2364126"/>
    <lineage>
        <taxon>Eukaryota</taxon>
        <taxon>Sar</taxon>
        <taxon>Alveolata</taxon>
        <taxon>Dinophyceae</taxon>
        <taxon>Prorocentrales</taxon>
        <taxon>Prorocentraceae</taxon>
        <taxon>Prorocentrum</taxon>
    </lineage>
</organism>
<feature type="transmembrane region" description="Helical" evidence="8">
    <location>
        <begin position="1490"/>
        <end position="1509"/>
    </location>
</feature>
<dbReference type="Proteomes" id="UP001189429">
    <property type="component" value="Unassembled WGS sequence"/>
</dbReference>
<feature type="compositionally biased region" description="Low complexity" evidence="7">
    <location>
        <begin position="809"/>
        <end position="823"/>
    </location>
</feature>
<feature type="domain" description="Sodium/calcium exchanger membrane region" evidence="9">
    <location>
        <begin position="1414"/>
        <end position="1561"/>
    </location>
</feature>
<keyword evidence="6 8" id="KW-0472">Membrane</keyword>
<dbReference type="InterPro" id="IPR044880">
    <property type="entry name" value="NCX_ion-bd_dom_sf"/>
</dbReference>
<feature type="transmembrane region" description="Helical" evidence="8">
    <location>
        <begin position="1521"/>
        <end position="1538"/>
    </location>
</feature>
<feature type="compositionally biased region" description="Low complexity" evidence="7">
    <location>
        <begin position="916"/>
        <end position="933"/>
    </location>
</feature>
<evidence type="ECO:0000256" key="2">
    <source>
        <dbReference type="ARBA" id="ARBA00005364"/>
    </source>
</evidence>
<dbReference type="Pfam" id="PF01699">
    <property type="entry name" value="Na_Ca_ex"/>
    <property type="match status" value="2"/>
</dbReference>
<feature type="transmembrane region" description="Helical" evidence="8">
    <location>
        <begin position="1550"/>
        <end position="1570"/>
    </location>
</feature>
<feature type="transmembrane region" description="Helical" evidence="8">
    <location>
        <begin position="1156"/>
        <end position="1175"/>
    </location>
</feature>
<evidence type="ECO:0000256" key="8">
    <source>
        <dbReference type="SAM" id="Phobius"/>
    </source>
</evidence>
<feature type="domain" description="Sodium/calcium exchanger membrane region" evidence="9">
    <location>
        <begin position="1065"/>
        <end position="1174"/>
    </location>
</feature>
<evidence type="ECO:0000313" key="10">
    <source>
        <dbReference type="EMBL" id="CAK0885676.1"/>
    </source>
</evidence>
<evidence type="ECO:0000256" key="7">
    <source>
        <dbReference type="SAM" id="MobiDB-lite"/>
    </source>
</evidence>
<dbReference type="PANTHER" id="PTHR10846">
    <property type="entry name" value="SODIUM/POTASSIUM/CALCIUM EXCHANGER"/>
    <property type="match status" value="1"/>
</dbReference>
<feature type="compositionally biased region" description="Polar residues" evidence="7">
    <location>
        <begin position="174"/>
        <end position="183"/>
    </location>
</feature>
<feature type="region of interest" description="Disordered" evidence="7">
    <location>
        <begin position="458"/>
        <end position="547"/>
    </location>
</feature>